<keyword evidence="4" id="KW-0963">Cytoplasm</keyword>
<dbReference type="InterPro" id="IPR003697">
    <property type="entry name" value="Maf-like"/>
</dbReference>
<dbReference type="Pfam" id="PF02545">
    <property type="entry name" value="Maf"/>
    <property type="match status" value="1"/>
</dbReference>
<dbReference type="STRING" id="1715989.NITINOP_0479"/>
<protein>
    <recommendedName>
        <fullName evidence="4">dTTP/UTP pyrophosphatase</fullName>
        <shortName evidence="4">dTTPase/UTPase</shortName>
        <ecNumber evidence="4">3.6.1.9</ecNumber>
    </recommendedName>
    <alternativeName>
        <fullName evidence="4">Nucleoside triphosphate pyrophosphatase</fullName>
    </alternativeName>
    <alternativeName>
        <fullName evidence="4">Nucleotide pyrophosphatase</fullName>
        <shortName evidence="4">Nucleotide PPase</shortName>
    </alternativeName>
</protein>
<comment type="function">
    <text evidence="4">Nucleoside triphosphate pyrophosphatase that hydrolyzes dTTP and UTP. May have a dual role in cell division arrest and in preventing the incorporation of modified nucleotides into cellular nucleic acids.</text>
</comment>
<reference evidence="6" key="1">
    <citation type="submission" date="2015-09" db="EMBL/GenBank/DDBJ databases">
        <authorList>
            <person name="Daims H."/>
        </authorList>
    </citation>
    <scope>NUCLEOTIDE SEQUENCE [LARGE SCALE GENOMIC DNA]</scope>
</reference>
<evidence type="ECO:0000256" key="4">
    <source>
        <dbReference type="HAMAP-Rule" id="MF_00528"/>
    </source>
</evidence>
<dbReference type="GO" id="GO:0036218">
    <property type="term" value="F:dTTP diphosphatase activity"/>
    <property type="evidence" value="ECO:0007669"/>
    <property type="project" value="RHEA"/>
</dbReference>
<dbReference type="Gene3D" id="3.90.950.10">
    <property type="match status" value="1"/>
</dbReference>
<organism evidence="5 6">
    <name type="scientific">Candidatus Nitrospira inopinata</name>
    <dbReference type="NCBI Taxonomy" id="1715989"/>
    <lineage>
        <taxon>Bacteria</taxon>
        <taxon>Pseudomonadati</taxon>
        <taxon>Nitrospirota</taxon>
        <taxon>Nitrospiria</taxon>
        <taxon>Nitrospirales</taxon>
        <taxon>Nitrospiraceae</taxon>
        <taxon>Nitrospira</taxon>
    </lineage>
</organism>
<sequence>MRIVLASTSPRRRELLGLLGVPFDVCEPSFVEQPTSGLVPREQVAHFALEKARSVAGARPGDIVLGGDTVIESDGRFLGKPRDREDARRMLTSLAGRPHQVHTAVALCHQARSIERVDVATAVVHMKPDGGGIERYLETGEFLGKAGSYSIQGSGADLIEKIEGDYTTVVGFPLSVVAGLLRLAGYPVAQEEVAALYRRTPYPNWSRFAS</sequence>
<evidence type="ECO:0000256" key="1">
    <source>
        <dbReference type="ARBA" id="ARBA00001968"/>
    </source>
</evidence>
<feature type="site" description="Important for substrate specificity" evidence="4">
    <location>
        <position position="11"/>
    </location>
</feature>
<dbReference type="GO" id="GO:0009117">
    <property type="term" value="P:nucleotide metabolic process"/>
    <property type="evidence" value="ECO:0007669"/>
    <property type="project" value="UniProtKB-KW"/>
</dbReference>
<comment type="similarity">
    <text evidence="4">Belongs to the Maf family. YhdE subfamily.</text>
</comment>
<dbReference type="PIRSF" id="PIRSF006305">
    <property type="entry name" value="Maf"/>
    <property type="match status" value="1"/>
</dbReference>
<dbReference type="GO" id="GO:0036221">
    <property type="term" value="F:UTP diphosphatase activity"/>
    <property type="evidence" value="ECO:0007669"/>
    <property type="project" value="RHEA"/>
</dbReference>
<comment type="catalytic activity">
    <reaction evidence="4">
        <text>UTP + H2O = UMP + diphosphate + H(+)</text>
        <dbReference type="Rhea" id="RHEA:29395"/>
        <dbReference type="ChEBI" id="CHEBI:15377"/>
        <dbReference type="ChEBI" id="CHEBI:15378"/>
        <dbReference type="ChEBI" id="CHEBI:33019"/>
        <dbReference type="ChEBI" id="CHEBI:46398"/>
        <dbReference type="ChEBI" id="CHEBI:57865"/>
        <dbReference type="EC" id="3.6.1.9"/>
    </reaction>
</comment>
<feature type="site" description="Important for substrate specificity" evidence="4">
    <location>
        <position position="69"/>
    </location>
</feature>
<keyword evidence="2 4" id="KW-0378">Hydrolase</keyword>
<evidence type="ECO:0000313" key="5">
    <source>
        <dbReference type="EMBL" id="CUQ65455.1"/>
    </source>
</evidence>
<dbReference type="SUPFAM" id="SSF52972">
    <property type="entry name" value="ITPase-like"/>
    <property type="match status" value="1"/>
</dbReference>
<dbReference type="HAMAP" id="MF_00528">
    <property type="entry name" value="Maf"/>
    <property type="match status" value="1"/>
</dbReference>
<dbReference type="GO" id="GO:0005737">
    <property type="term" value="C:cytoplasm"/>
    <property type="evidence" value="ECO:0007669"/>
    <property type="project" value="UniProtKB-SubCell"/>
</dbReference>
<evidence type="ECO:0000313" key="6">
    <source>
        <dbReference type="Proteomes" id="UP000066284"/>
    </source>
</evidence>
<name>A0A0S4KNW5_9BACT</name>
<dbReference type="InterPro" id="IPR029001">
    <property type="entry name" value="ITPase-like_fam"/>
</dbReference>
<dbReference type="PANTHER" id="PTHR43213">
    <property type="entry name" value="BIFUNCTIONAL DTTP/UTP PYROPHOSPHATASE/METHYLTRANSFERASE PROTEIN-RELATED"/>
    <property type="match status" value="1"/>
</dbReference>
<keyword evidence="6" id="KW-1185">Reference proteome</keyword>
<feature type="site" description="Important for substrate specificity" evidence="4">
    <location>
        <position position="152"/>
    </location>
</feature>
<gene>
    <name evidence="5" type="ORF">NITINOP_0479</name>
</gene>
<accession>A0A0S4KNW5</accession>
<dbReference type="PANTHER" id="PTHR43213:SF5">
    <property type="entry name" value="BIFUNCTIONAL DTTP_UTP PYROPHOSPHATASE_METHYLTRANSFERASE PROTEIN-RELATED"/>
    <property type="match status" value="1"/>
</dbReference>
<comment type="cofactor">
    <cofactor evidence="1 4">
        <name>a divalent metal cation</name>
        <dbReference type="ChEBI" id="CHEBI:60240"/>
    </cofactor>
</comment>
<dbReference type="Proteomes" id="UP000066284">
    <property type="component" value="Chromosome 1"/>
</dbReference>
<dbReference type="NCBIfam" id="TIGR00172">
    <property type="entry name" value="maf"/>
    <property type="match status" value="1"/>
</dbReference>
<comment type="subcellular location">
    <subcellularLocation>
        <location evidence="4">Cytoplasm</location>
    </subcellularLocation>
</comment>
<dbReference type="EC" id="3.6.1.9" evidence="4"/>
<proteinExistence type="inferred from homology"/>
<dbReference type="CDD" id="cd00555">
    <property type="entry name" value="Maf"/>
    <property type="match status" value="1"/>
</dbReference>
<keyword evidence="3 4" id="KW-0546">Nucleotide metabolism</keyword>
<feature type="active site" description="Proton acceptor" evidence="4">
    <location>
        <position position="68"/>
    </location>
</feature>
<dbReference type="AlphaFoldDB" id="A0A0S4KNW5"/>
<dbReference type="EMBL" id="LN885086">
    <property type="protein sequence ID" value="CUQ65455.1"/>
    <property type="molecule type" value="Genomic_DNA"/>
</dbReference>
<comment type="caution">
    <text evidence="4">Lacks conserved residue(s) required for the propagation of feature annotation.</text>
</comment>
<evidence type="ECO:0000256" key="2">
    <source>
        <dbReference type="ARBA" id="ARBA00022801"/>
    </source>
</evidence>
<comment type="catalytic activity">
    <reaction evidence="4">
        <text>dTTP + H2O = dTMP + diphosphate + H(+)</text>
        <dbReference type="Rhea" id="RHEA:28534"/>
        <dbReference type="ChEBI" id="CHEBI:15377"/>
        <dbReference type="ChEBI" id="CHEBI:15378"/>
        <dbReference type="ChEBI" id="CHEBI:33019"/>
        <dbReference type="ChEBI" id="CHEBI:37568"/>
        <dbReference type="ChEBI" id="CHEBI:63528"/>
        <dbReference type="EC" id="3.6.1.9"/>
    </reaction>
</comment>
<dbReference type="KEGG" id="nio:NITINOP_0479"/>
<evidence type="ECO:0000256" key="3">
    <source>
        <dbReference type="ARBA" id="ARBA00023080"/>
    </source>
</evidence>